<dbReference type="InterPro" id="IPR026444">
    <property type="entry name" value="Secre_tail"/>
</dbReference>
<gene>
    <name evidence="5" type="ORF">GCM10023172_29220</name>
</gene>
<dbReference type="Gene3D" id="2.60.120.260">
    <property type="entry name" value="Galactose-binding domain-like"/>
    <property type="match status" value="1"/>
</dbReference>
<feature type="domain" description="IPT/TIG" evidence="4">
    <location>
        <begin position="889"/>
        <end position="987"/>
    </location>
</feature>
<dbReference type="SUPFAM" id="SSF81296">
    <property type="entry name" value="E set domains"/>
    <property type="match status" value="5"/>
</dbReference>
<dbReference type="Pfam" id="PF01833">
    <property type="entry name" value="TIG"/>
    <property type="match status" value="4"/>
</dbReference>
<feature type="domain" description="IPT/TIG" evidence="4">
    <location>
        <begin position="433"/>
        <end position="603"/>
    </location>
</feature>
<dbReference type="NCBIfam" id="TIGR04183">
    <property type="entry name" value="Por_Secre_tail"/>
    <property type="match status" value="1"/>
</dbReference>
<dbReference type="CDD" id="cd00102">
    <property type="entry name" value="IPT"/>
    <property type="match status" value="1"/>
</dbReference>
<feature type="domain" description="IPT/TIG" evidence="4">
    <location>
        <begin position="605"/>
        <end position="684"/>
    </location>
</feature>
<dbReference type="SMART" id="SM00429">
    <property type="entry name" value="IPT"/>
    <property type="match status" value="5"/>
</dbReference>
<evidence type="ECO:0000313" key="5">
    <source>
        <dbReference type="EMBL" id="GAA4503766.1"/>
    </source>
</evidence>
<feature type="chain" id="PRO_5046926561" description="IPT/TIG domain-containing protein" evidence="3">
    <location>
        <begin position="25"/>
        <end position="2302"/>
    </location>
</feature>
<dbReference type="InterPro" id="IPR013783">
    <property type="entry name" value="Ig-like_fold"/>
</dbReference>
<dbReference type="RefSeq" id="WP_208129707.1">
    <property type="nucleotide sequence ID" value="NZ_BAABGQ010000006.1"/>
</dbReference>
<dbReference type="PANTHER" id="PTHR46580">
    <property type="entry name" value="SENSOR KINASE-RELATED"/>
    <property type="match status" value="1"/>
</dbReference>
<evidence type="ECO:0000256" key="3">
    <source>
        <dbReference type="SAM" id="SignalP"/>
    </source>
</evidence>
<reference evidence="6" key="1">
    <citation type="journal article" date="2019" name="Int. J. Syst. Evol. Microbiol.">
        <title>The Global Catalogue of Microorganisms (GCM) 10K type strain sequencing project: providing services to taxonomists for standard genome sequencing and annotation.</title>
        <authorList>
            <consortium name="The Broad Institute Genomics Platform"/>
            <consortium name="The Broad Institute Genome Sequencing Center for Infectious Disease"/>
            <person name="Wu L."/>
            <person name="Ma J."/>
        </authorList>
    </citation>
    <scope>NUCLEOTIDE SEQUENCE [LARGE SCALE GENOMIC DNA]</scope>
    <source>
        <strain evidence="6">JCM 17841</strain>
    </source>
</reference>
<feature type="region of interest" description="Disordered" evidence="2">
    <location>
        <begin position="303"/>
        <end position="327"/>
    </location>
</feature>
<dbReference type="InterPro" id="IPR028994">
    <property type="entry name" value="Integrin_alpha_N"/>
</dbReference>
<proteinExistence type="predicted"/>
<dbReference type="InterPro" id="IPR013517">
    <property type="entry name" value="FG-GAP"/>
</dbReference>
<feature type="domain" description="IPT/TIG" evidence="4">
    <location>
        <begin position="1080"/>
        <end position="1158"/>
    </location>
</feature>
<keyword evidence="1 3" id="KW-0732">Signal</keyword>
<evidence type="ECO:0000256" key="2">
    <source>
        <dbReference type="SAM" id="MobiDB-lite"/>
    </source>
</evidence>
<accession>A0ABP8QI05</accession>
<dbReference type="Gene3D" id="2.30.30.100">
    <property type="match status" value="5"/>
</dbReference>
<comment type="caution">
    <text evidence="5">The sequence shown here is derived from an EMBL/GenBank/DDBJ whole genome shotgun (WGS) entry which is preliminary data.</text>
</comment>
<dbReference type="InterPro" id="IPR002909">
    <property type="entry name" value="IPT_dom"/>
</dbReference>
<feature type="domain" description="IPT/TIG" evidence="4">
    <location>
        <begin position="686"/>
        <end position="796"/>
    </location>
</feature>
<sequence>MQLVTFRPSRWVGLALLWLLGSLAGHPAAATSLTFKPVPAGTARITQGNINRLEYFVDADPGLGNGTAVPFTPGTDVSGITFSVNLAALTAGFHRLSTRVQDVGGVWSLTNTRSFYLPLAPTSSPTLANITKAEYFIDAEPGLGNGVNIPIATPATDVSGLAFVVDLTPLTVGFHRLSTRSRDVNGTWSLTTTRSFYYQPASAITPAPANITRVEYYFDTDPGFGSATSVPVPTPAPDVANLGFAVDLNTLADGAHRLFIRSRDANGKWSLVSNAAFTKSGCASSANFAASLPAASYVGTSTSGTLSSQPSVAFNTDPASPSTGNSPYFSTAGTLQADLGTTQTISEVRVRLTAVSAANSTTIQLQTAASAAGPFTTIDTYVAPLVANTTLLVARKLATPVSARVLRLQFQNSNSSYYVVVSGAGAFNFQCLTPSITSLTPNSGPVGTSLTVTGANLQGTTQLTFAGTSNNTVTTGFAVSADGTQITGVVVPSGATTGNVTATTANGTSNGVNFTVTAQPSLASLAPASGVAGSTIVLNGANLTGATTITFAGTSSNTVTTGFAVNSAGTQITGVVVPSGATTGNVTVTTPGGTSNGVVFTLTPAPTISALNPTSGPVGTSVTVTGTNLSGASAVAFNGTAATGYTVNSAGTQLTVAVPTGASTGNVTVTTPGGTSNSLTFSVTAAPVVSAFSPTYVQPGDALTITGQNLQGLTQLKIGGAVQSSFTVNVAGTQITTTVPGASYMVNGTTYPLTSRLIAVTTPGGSAASATKLRIFNVTGYYDGAQGYNTPPSQVVGGLYRLHTGDQVYVRGSGFLGATGAAFVAGASTGCGSTMTLAATPTIVNDSMLYVPFQYNLAGLGYFTTGVNITTTLGSQTPQGYNGNAFFFNPQIDSPFASCLSPTSGPASTRVTVTGSWLFGGNNPTGLTFNGVAGQNFTASTSGTQQTVSADLPASLSPGAVAVRVTGTGPGFASTTDPSVVLPFTLTGPTSPPAPALSSLSALSGPVGTSLTITGTNLTNTSSITFAGTSNNTVTTGFTVNATGTQITGVVVPSGAQTGSVTVTTPGGSSNGLPFTVIAAPVLTSLNPTSGPVGSSVTLTGTNLTGATAVSFNGTAATNVVMVSATTVTATVPTGATTGNVTVTTPGGTSNGVTFTVAAPLTIASTSPAANTASASSSAPVVVTFNQALDASAASALKVFSSQRGGLRTAATSATVSGSTLIFSPSAYNFQPGETVFSTVTTAATAGGAALTTPLVFQFTAATAAGTGTFGSKTSYSSGPYPDGVALGDVNGDGHLDMVTANYGSVTGSGNTASVFLGTGTGSFGAKTDFATGSAPDGIVLGDVNGDGLLDMLTCNISVNTVSVLLGTGTGSFGAKTDFVTGIGPYHLALGDVNGDGRLDIVTVNSYASTASVLLGTGTGSFGAKTDFATGGIPLSVALGDVNGDGRLDMVTANASSNTASVLLGTGTGSFGPKTDYAAGSSPFGVALGDLNADGLLDVVVTNEYGNSASVMLRLSSGGFGPKTDYPTAAGPRGVALGDVNGDGRLDMVTTNNAASSVSVLLGTGTGTFGNKTNFNTANTQAFDVALGDVDGDGRLDIAATGQGTNSVAVLLGQGSAPLDLVISTGTQASPTAVAAGTYHSITVTSTGVAQLVGSTSVTGSIVINGAFDTNCQPLTGTADFTLAAGGTLAICDPLGLSTTAGQGAVQTTGTRTFSTDASYVYTGKAAQVTGDALPRQVRNLGTISGTTVTLTAPVAVAQVVAVAGAGNLVLNGQSLTLLSSAAGTALVVNSGTGTVVGTGTMQRYIDASGNTGASGYRHYSAPVSNSTVADLATTATGGAFTPVVNPAYNTSATPPSVTPYPNVFGYDETRLATSPAAGISAFDKGYFSPAALSDPLAVGRGYTVQIGNQELVDFRGSFNNGPITLAGLSRGTDPDAGWQLLGNPYPAPLDWGTVGAPNTGGSGLAGLDAAAYVFQSTSAYAGRYRSFVNGVGAGTGVLAAGQGFFVRTSAAGTPGTLTLTNANRLTSYAAGQPAVQRTASTRPLLRLSLGLGATPATPATAQDETFVYFEAGATAGFDSRFDAYKLLNSNGYYLATAITPAASPAVGVSVDGRAPLAAGATADEVIPVWLQVPAGTYSLTATELVNFTSLAGGTTVYLRDGLAGTLTDLGQQPSYTFSVAAGAATSGRFELVFRPAGPLATASASLASAQATLYPNPAATTAEVTLAVTGLPALTAALEVQLLDILGRLVGNYTLAVRQGAGQLHVPTAELPSGVYVLRLATRNAQGQATGTLPTQRLVLR</sequence>
<dbReference type="Gene3D" id="2.60.40.10">
    <property type="entry name" value="Immunoglobulins"/>
    <property type="match status" value="7"/>
</dbReference>
<protein>
    <recommendedName>
        <fullName evidence="4">IPT/TIG domain-containing protein</fullName>
    </recommendedName>
</protein>
<dbReference type="EMBL" id="BAABGQ010000006">
    <property type="protein sequence ID" value="GAA4503766.1"/>
    <property type="molecule type" value="Genomic_DNA"/>
</dbReference>
<dbReference type="SUPFAM" id="SSF69318">
    <property type="entry name" value="Integrin alpha N-terminal domain"/>
    <property type="match status" value="1"/>
</dbReference>
<evidence type="ECO:0000313" key="6">
    <source>
        <dbReference type="Proteomes" id="UP001501243"/>
    </source>
</evidence>
<name>A0ABP8QI05_9BACT</name>
<dbReference type="Pfam" id="PF13517">
    <property type="entry name" value="FG-GAP_3"/>
    <property type="match status" value="2"/>
</dbReference>
<dbReference type="InterPro" id="IPR032812">
    <property type="entry name" value="SbsA_Ig"/>
</dbReference>
<organism evidence="5 6">
    <name type="scientific">Hymenobacter ginsengisoli</name>
    <dbReference type="NCBI Taxonomy" id="1051626"/>
    <lineage>
        <taxon>Bacteria</taxon>
        <taxon>Pseudomonadati</taxon>
        <taxon>Bacteroidota</taxon>
        <taxon>Cytophagia</taxon>
        <taxon>Cytophagales</taxon>
        <taxon>Hymenobacteraceae</taxon>
        <taxon>Hymenobacter</taxon>
    </lineage>
</organism>
<keyword evidence="6" id="KW-1185">Reference proteome</keyword>
<feature type="signal peptide" evidence="3">
    <location>
        <begin position="1"/>
        <end position="24"/>
    </location>
</feature>
<evidence type="ECO:0000259" key="4">
    <source>
        <dbReference type="SMART" id="SM00429"/>
    </source>
</evidence>
<evidence type="ECO:0000256" key="1">
    <source>
        <dbReference type="ARBA" id="ARBA00022729"/>
    </source>
</evidence>
<dbReference type="Proteomes" id="UP001501243">
    <property type="component" value="Unassembled WGS sequence"/>
</dbReference>
<dbReference type="Pfam" id="PF13205">
    <property type="entry name" value="Big_5"/>
    <property type="match status" value="1"/>
</dbReference>
<dbReference type="InterPro" id="IPR014756">
    <property type="entry name" value="Ig_E-set"/>
</dbReference>
<dbReference type="PANTHER" id="PTHR46580:SF2">
    <property type="entry name" value="MAM DOMAIN-CONTAINING PROTEIN"/>
    <property type="match status" value="1"/>
</dbReference>